<name>A0ABU1Z6W6_9BURK</name>
<comment type="caution">
    <text evidence="1">The sequence shown here is derived from an EMBL/GenBank/DDBJ whole genome shotgun (WGS) entry which is preliminary data.</text>
</comment>
<reference evidence="1 2" key="1">
    <citation type="submission" date="2023-07" db="EMBL/GenBank/DDBJ databases">
        <title>Sorghum-associated microbial communities from plants grown in Nebraska, USA.</title>
        <authorList>
            <person name="Schachtman D."/>
        </authorList>
    </citation>
    <scope>NUCLEOTIDE SEQUENCE [LARGE SCALE GENOMIC DNA]</scope>
    <source>
        <strain evidence="1 2">BE310</strain>
    </source>
</reference>
<sequence>MSSTEPMRIAFVNERDAPDIEAQPRMLVHSWRLIRTPAGSLHLVTLRDVDDEQGTVRVTSAISAVDRGRVVVTTSSGRQYELAGPPEEREMELELLRAGAVRLGMGRAVDVSVLAWDSVDLD</sequence>
<dbReference type="RefSeq" id="WP_310343672.1">
    <property type="nucleotide sequence ID" value="NZ_JAVDXQ010000002.1"/>
</dbReference>
<accession>A0ABU1Z6W6</accession>
<dbReference type="EMBL" id="JAVDXQ010000002">
    <property type="protein sequence ID" value="MDR7296362.1"/>
    <property type="molecule type" value="Genomic_DNA"/>
</dbReference>
<proteinExistence type="predicted"/>
<keyword evidence="2" id="KW-1185">Reference proteome</keyword>
<dbReference type="Proteomes" id="UP001180536">
    <property type="component" value="Unassembled WGS sequence"/>
</dbReference>
<protein>
    <submittedName>
        <fullName evidence="1">Uncharacterized protein</fullName>
    </submittedName>
</protein>
<gene>
    <name evidence="1" type="ORF">J2X16_001701</name>
</gene>
<evidence type="ECO:0000313" key="2">
    <source>
        <dbReference type="Proteomes" id="UP001180536"/>
    </source>
</evidence>
<evidence type="ECO:0000313" key="1">
    <source>
        <dbReference type="EMBL" id="MDR7296362.1"/>
    </source>
</evidence>
<organism evidence="1 2">
    <name type="scientific">Pelomonas aquatica</name>
    <dbReference type="NCBI Taxonomy" id="431058"/>
    <lineage>
        <taxon>Bacteria</taxon>
        <taxon>Pseudomonadati</taxon>
        <taxon>Pseudomonadota</taxon>
        <taxon>Betaproteobacteria</taxon>
        <taxon>Burkholderiales</taxon>
        <taxon>Sphaerotilaceae</taxon>
        <taxon>Roseateles</taxon>
    </lineage>
</organism>